<dbReference type="InterPro" id="IPR039417">
    <property type="entry name" value="Peptidase_C1A_papain-like"/>
</dbReference>
<evidence type="ECO:0000256" key="1">
    <source>
        <dbReference type="ARBA" id="ARBA00008455"/>
    </source>
</evidence>
<proteinExistence type="inferred from homology"/>
<dbReference type="InterPro" id="IPR013128">
    <property type="entry name" value="Peptidase_C1A"/>
</dbReference>
<dbReference type="Gene3D" id="3.90.70.10">
    <property type="entry name" value="Cysteine proteinases"/>
    <property type="match status" value="1"/>
</dbReference>
<dbReference type="SUPFAM" id="SSF54001">
    <property type="entry name" value="Cysteine proteinases"/>
    <property type="match status" value="1"/>
</dbReference>
<dbReference type="Pfam" id="PF00112">
    <property type="entry name" value="Peptidase_C1"/>
    <property type="match status" value="1"/>
</dbReference>
<dbReference type="OMA" id="PRYNENA"/>
<protein>
    <submittedName>
        <fullName evidence="3">Cathepsin L-like proteinase</fullName>
    </submittedName>
</protein>
<organism evidence="3 4">
    <name type="scientific">Folsomia candida</name>
    <name type="common">Springtail</name>
    <dbReference type="NCBI Taxonomy" id="158441"/>
    <lineage>
        <taxon>Eukaryota</taxon>
        <taxon>Metazoa</taxon>
        <taxon>Ecdysozoa</taxon>
        <taxon>Arthropoda</taxon>
        <taxon>Hexapoda</taxon>
        <taxon>Collembola</taxon>
        <taxon>Entomobryomorpha</taxon>
        <taxon>Isotomoidea</taxon>
        <taxon>Isotomidae</taxon>
        <taxon>Proisotominae</taxon>
        <taxon>Folsomia</taxon>
    </lineage>
</organism>
<dbReference type="GO" id="GO:0008234">
    <property type="term" value="F:cysteine-type peptidase activity"/>
    <property type="evidence" value="ECO:0007669"/>
    <property type="project" value="InterPro"/>
</dbReference>
<dbReference type="STRING" id="158441.A0A226D450"/>
<dbReference type="OrthoDB" id="10253408at2759"/>
<sequence length="214" mass="23893">YLPKVPDSIDWRTKGVVGPVKNQGSCVSAWAFAVAEVVKIRHAIKTGIFLPDLSPQQLVDCDTSNVGCGWGGLAHSAFQYVQRYGLMSWHDYPYVDEKQPCAYNASKVVTKINGIGVLHNEYYMRDEVGLRGPIVASLNMANLNYYRSGIFDYPNCGSNPTQFLIIVGYGKENGLDYWILKNSWGPAWGEHGYLRISRNRGTCGINFLVSFPKD</sequence>
<evidence type="ECO:0000313" key="3">
    <source>
        <dbReference type="EMBL" id="OXA39850.1"/>
    </source>
</evidence>
<comment type="similarity">
    <text evidence="1">Belongs to the peptidase C1 family.</text>
</comment>
<dbReference type="InterPro" id="IPR000668">
    <property type="entry name" value="Peptidase_C1A_C"/>
</dbReference>
<comment type="caution">
    <text evidence="3">The sequence shown here is derived from an EMBL/GenBank/DDBJ whole genome shotgun (WGS) entry which is preliminary data.</text>
</comment>
<reference evidence="3 4" key="1">
    <citation type="submission" date="2015-12" db="EMBL/GenBank/DDBJ databases">
        <title>The genome of Folsomia candida.</title>
        <authorList>
            <person name="Faddeeva A."/>
            <person name="Derks M.F."/>
            <person name="Anvar Y."/>
            <person name="Smit S."/>
            <person name="Van Straalen N."/>
            <person name="Roelofs D."/>
        </authorList>
    </citation>
    <scope>NUCLEOTIDE SEQUENCE [LARGE SCALE GENOMIC DNA]</scope>
    <source>
        <strain evidence="3 4">VU population</strain>
        <tissue evidence="3">Whole body</tissue>
    </source>
</reference>
<accession>A0A226D450</accession>
<keyword evidence="4" id="KW-1185">Reference proteome</keyword>
<gene>
    <name evidence="3" type="ORF">Fcan01_25344</name>
</gene>
<evidence type="ECO:0000259" key="2">
    <source>
        <dbReference type="SMART" id="SM00645"/>
    </source>
</evidence>
<dbReference type="PANTHER" id="PTHR12411">
    <property type="entry name" value="CYSTEINE PROTEASE FAMILY C1-RELATED"/>
    <property type="match status" value="1"/>
</dbReference>
<feature type="non-terminal residue" evidence="3">
    <location>
        <position position="1"/>
    </location>
</feature>
<name>A0A226D450_FOLCA</name>
<dbReference type="AlphaFoldDB" id="A0A226D450"/>
<dbReference type="InterPro" id="IPR038765">
    <property type="entry name" value="Papain-like_cys_pep_sf"/>
</dbReference>
<dbReference type="SMART" id="SM00645">
    <property type="entry name" value="Pept_C1"/>
    <property type="match status" value="1"/>
</dbReference>
<dbReference type="CDD" id="cd02248">
    <property type="entry name" value="Peptidase_C1A"/>
    <property type="match status" value="1"/>
</dbReference>
<dbReference type="Proteomes" id="UP000198287">
    <property type="component" value="Unassembled WGS sequence"/>
</dbReference>
<dbReference type="InterPro" id="IPR025661">
    <property type="entry name" value="Pept_asp_AS"/>
</dbReference>
<feature type="domain" description="Peptidase C1A papain C-terminal" evidence="2">
    <location>
        <begin position="5"/>
        <end position="213"/>
    </location>
</feature>
<evidence type="ECO:0000313" key="4">
    <source>
        <dbReference type="Proteomes" id="UP000198287"/>
    </source>
</evidence>
<dbReference type="GO" id="GO:0006508">
    <property type="term" value="P:proteolysis"/>
    <property type="evidence" value="ECO:0007669"/>
    <property type="project" value="InterPro"/>
</dbReference>
<dbReference type="EMBL" id="LNIX01000036">
    <property type="protein sequence ID" value="OXA39850.1"/>
    <property type="molecule type" value="Genomic_DNA"/>
</dbReference>
<dbReference type="PROSITE" id="PS00640">
    <property type="entry name" value="THIOL_PROTEASE_ASN"/>
    <property type="match status" value="1"/>
</dbReference>